<protein>
    <submittedName>
        <fullName evidence="1">Uncharacterized protein</fullName>
    </submittedName>
</protein>
<name>A0ABQ0BRY0_9FIRM</name>
<dbReference type="Proteomes" id="UP001600941">
    <property type="component" value="Unassembled WGS sequence"/>
</dbReference>
<dbReference type="EMBL" id="BAABZQ010000001">
    <property type="protein sequence ID" value="GAA6499298.1"/>
    <property type="molecule type" value="Genomic_DNA"/>
</dbReference>
<reference evidence="1 2" key="1">
    <citation type="submission" date="2024-04" db="EMBL/GenBank/DDBJ databases">
        <title>Defined microbial consortia suppress multidrug-resistant proinflammatory Enterobacteriaceae via ecological control.</title>
        <authorList>
            <person name="Furuichi M."/>
            <person name="Kawaguchi T."/>
            <person name="Pust M."/>
            <person name="Yasuma K."/>
            <person name="Plichta D."/>
            <person name="Hasegawa N."/>
            <person name="Ohya T."/>
            <person name="Bhattarai S."/>
            <person name="Sasajima S."/>
            <person name="Aoto Y."/>
            <person name="Tuganbaev T."/>
            <person name="Yaginuma M."/>
            <person name="Ueda M."/>
            <person name="Okahashi N."/>
            <person name="Amafuji K."/>
            <person name="Kiridooshi Y."/>
            <person name="Sugita K."/>
            <person name="Strazar M."/>
            <person name="Skelly A."/>
            <person name="Suda W."/>
            <person name="Hattori M."/>
            <person name="Nakamoto N."/>
            <person name="Caballero S."/>
            <person name="Norman J."/>
            <person name="Olle B."/>
            <person name="Tanoue T."/>
            <person name="Arita M."/>
            <person name="Bucci V."/>
            <person name="Atarashi K."/>
            <person name="Xavier R."/>
            <person name="Honda K."/>
        </authorList>
    </citation>
    <scope>NUCLEOTIDE SEQUENCE [LARGE SCALE GENOMIC DNA]</scope>
    <source>
        <strain evidence="2">k34-0107-D12</strain>
    </source>
</reference>
<proteinExistence type="predicted"/>
<organism evidence="1 2">
    <name type="scientific">Blautia parvula</name>
    <dbReference type="NCBI Taxonomy" id="2877527"/>
    <lineage>
        <taxon>Bacteria</taxon>
        <taxon>Bacillati</taxon>
        <taxon>Bacillota</taxon>
        <taxon>Clostridia</taxon>
        <taxon>Lachnospirales</taxon>
        <taxon>Lachnospiraceae</taxon>
        <taxon>Blautia</taxon>
    </lineage>
</organism>
<keyword evidence="2" id="KW-1185">Reference proteome</keyword>
<comment type="caution">
    <text evidence="1">The sequence shown here is derived from an EMBL/GenBank/DDBJ whole genome shotgun (WGS) entry which is preliminary data.</text>
</comment>
<evidence type="ECO:0000313" key="1">
    <source>
        <dbReference type="EMBL" id="GAA6499298.1"/>
    </source>
</evidence>
<gene>
    <name evidence="1" type="ORF">K340107D12_21140</name>
</gene>
<evidence type="ECO:0000313" key="2">
    <source>
        <dbReference type="Proteomes" id="UP001600941"/>
    </source>
</evidence>
<sequence length="95" mass="11331">MKENMEFYARCSYFWPKFHDEGAIVYSTVVECGYKEPLTCRTREEADAIIKKMNEDRPCPKCQKIHKWKAMTEFEIGQQENMIANIMNKDISKQR</sequence>
<accession>A0ABQ0BRY0</accession>
<dbReference type="RefSeq" id="WP_054353318.1">
    <property type="nucleotide sequence ID" value="NZ_AP031413.1"/>
</dbReference>